<accession>A0A5J6MJ03</accession>
<evidence type="ECO:0000256" key="3">
    <source>
        <dbReference type="ARBA" id="ARBA00022840"/>
    </source>
</evidence>
<dbReference type="Proteomes" id="UP000326202">
    <property type="component" value="Chromosome"/>
</dbReference>
<dbReference type="NCBIfam" id="NF010068">
    <property type="entry name" value="PRK13548.1"/>
    <property type="match status" value="1"/>
</dbReference>
<evidence type="ECO:0000313" key="7">
    <source>
        <dbReference type="EMBL" id="QEX17227.1"/>
    </source>
</evidence>
<protein>
    <submittedName>
        <fullName evidence="7">Hemin import ATP-binding protein HmuV</fullName>
    </submittedName>
</protein>
<evidence type="ECO:0000259" key="6">
    <source>
        <dbReference type="PROSITE" id="PS50893"/>
    </source>
</evidence>
<dbReference type="EMBL" id="CP042906">
    <property type="protein sequence ID" value="QEX17227.1"/>
    <property type="molecule type" value="Genomic_DNA"/>
</dbReference>
<keyword evidence="1" id="KW-0813">Transport</keyword>
<dbReference type="GO" id="GO:0016887">
    <property type="term" value="F:ATP hydrolysis activity"/>
    <property type="evidence" value="ECO:0007669"/>
    <property type="project" value="InterPro"/>
</dbReference>
<dbReference type="KEGG" id="htq:FRZ44_25230"/>
<dbReference type="PANTHER" id="PTHR42794:SF1">
    <property type="entry name" value="HEMIN IMPORT ATP-BINDING PROTEIN HMUV"/>
    <property type="match status" value="1"/>
</dbReference>
<dbReference type="OrthoDB" id="9810077at2"/>
<keyword evidence="4" id="KW-1278">Translocase</keyword>
<dbReference type="GO" id="GO:0005524">
    <property type="term" value="F:ATP binding"/>
    <property type="evidence" value="ECO:0007669"/>
    <property type="project" value="UniProtKB-KW"/>
</dbReference>
<dbReference type="InterPro" id="IPR003439">
    <property type="entry name" value="ABC_transporter-like_ATP-bd"/>
</dbReference>
<evidence type="ECO:0000313" key="8">
    <source>
        <dbReference type="Proteomes" id="UP000326202"/>
    </source>
</evidence>
<name>A0A5J6MJ03_9PROT</name>
<organism evidence="7 8">
    <name type="scientific">Hypericibacter terrae</name>
    <dbReference type="NCBI Taxonomy" id="2602015"/>
    <lineage>
        <taxon>Bacteria</taxon>
        <taxon>Pseudomonadati</taxon>
        <taxon>Pseudomonadota</taxon>
        <taxon>Alphaproteobacteria</taxon>
        <taxon>Rhodospirillales</taxon>
        <taxon>Dongiaceae</taxon>
        <taxon>Hypericibacter</taxon>
    </lineage>
</organism>
<dbReference type="PROSITE" id="PS50893">
    <property type="entry name" value="ABC_TRANSPORTER_2"/>
    <property type="match status" value="1"/>
</dbReference>
<sequence length="267" mass="28029">MLALDHARLDRGARTVLADADLAVRPGEVLALLGPNGAGKSTLLKALSGELKPAAGRATLDGRDLASWSAVALARRRSVLPQHNHLVFGFTVEDVVALGRSAHVDHAVRSDDNQAVLGALAAVGLAGFARRDYRKLSGGEQQRVHLARALAQIWGDGSPGEARYLLLDEPVSNLDPAYQQTVLRTARFMAARGCGVVISLHDLNLAAAFADRVLLIAKGRFVADGRPAEVLTPARAGEVYGLPMLAVTHPQTGVPVLLPAAVPGPTP</sequence>
<dbReference type="InterPro" id="IPR027417">
    <property type="entry name" value="P-loop_NTPase"/>
</dbReference>
<dbReference type="AlphaFoldDB" id="A0A5J6MJ03"/>
<evidence type="ECO:0000256" key="4">
    <source>
        <dbReference type="ARBA" id="ARBA00022967"/>
    </source>
</evidence>
<comment type="function">
    <text evidence="5">Part of the ABC transporter complex HmuTUV involved in hemin import. Responsible for energy coupling to the transport system.</text>
</comment>
<evidence type="ECO:0000256" key="5">
    <source>
        <dbReference type="ARBA" id="ARBA00037066"/>
    </source>
</evidence>
<keyword evidence="8" id="KW-1185">Reference proteome</keyword>
<feature type="domain" description="ABC transporter" evidence="6">
    <location>
        <begin position="2"/>
        <end position="243"/>
    </location>
</feature>
<dbReference type="PANTHER" id="PTHR42794">
    <property type="entry name" value="HEMIN IMPORT ATP-BINDING PROTEIN HMUV"/>
    <property type="match status" value="1"/>
</dbReference>
<dbReference type="CDD" id="cd03214">
    <property type="entry name" value="ABC_Iron-Siderophores_B12_Hemin"/>
    <property type="match status" value="1"/>
</dbReference>
<dbReference type="SMART" id="SM00382">
    <property type="entry name" value="AAA"/>
    <property type="match status" value="1"/>
</dbReference>
<evidence type="ECO:0000256" key="2">
    <source>
        <dbReference type="ARBA" id="ARBA00022741"/>
    </source>
</evidence>
<keyword evidence="2" id="KW-0547">Nucleotide-binding</keyword>
<evidence type="ECO:0000256" key="1">
    <source>
        <dbReference type="ARBA" id="ARBA00022448"/>
    </source>
</evidence>
<reference evidence="7 8" key="1">
    <citation type="submission" date="2019-08" db="EMBL/GenBank/DDBJ databases">
        <title>Hyperibacter terrae gen. nov., sp. nov. and Hyperibacter viscosus sp. nov., two new members in the family Rhodospirillaceae isolated from the rhizosphere of Hypericum perforatum.</title>
        <authorList>
            <person name="Noviana Z."/>
        </authorList>
    </citation>
    <scope>NUCLEOTIDE SEQUENCE [LARGE SCALE GENOMIC DNA]</scope>
    <source>
        <strain evidence="7 8">R5913</strain>
    </source>
</reference>
<keyword evidence="3 7" id="KW-0067">ATP-binding</keyword>
<proteinExistence type="predicted"/>
<dbReference type="Pfam" id="PF00005">
    <property type="entry name" value="ABC_tran"/>
    <property type="match status" value="1"/>
</dbReference>
<dbReference type="InterPro" id="IPR003593">
    <property type="entry name" value="AAA+_ATPase"/>
</dbReference>
<gene>
    <name evidence="7" type="primary">hmuV</name>
    <name evidence="7" type="ORF">FRZ44_25230</name>
</gene>
<dbReference type="SUPFAM" id="SSF52540">
    <property type="entry name" value="P-loop containing nucleoside triphosphate hydrolases"/>
    <property type="match status" value="1"/>
</dbReference>
<dbReference type="Gene3D" id="3.40.50.300">
    <property type="entry name" value="P-loop containing nucleotide triphosphate hydrolases"/>
    <property type="match status" value="1"/>
</dbReference>